<reference evidence="3" key="1">
    <citation type="journal article" date="2014" name="Nat. Commun.">
        <title>The rainbow trout genome provides novel insights into evolution after whole-genome duplication in vertebrates.</title>
        <authorList>
            <person name="Berthelot C."/>
            <person name="Brunet F."/>
            <person name="Chalopin D."/>
            <person name="Juanchich A."/>
            <person name="Bernard M."/>
            <person name="Noel B."/>
            <person name="Bento P."/>
            <person name="Da Silva C."/>
            <person name="Labadie K."/>
            <person name="Alberti A."/>
            <person name="Aury J.M."/>
            <person name="Louis A."/>
            <person name="Dehais P."/>
            <person name="Bardou P."/>
            <person name="Montfort J."/>
            <person name="Klopp C."/>
            <person name="Cabau C."/>
            <person name="Gaspin C."/>
            <person name="Thorgaard G.H."/>
            <person name="Boussaha M."/>
            <person name="Quillet E."/>
            <person name="Guyomard R."/>
            <person name="Galiana D."/>
            <person name="Bobe J."/>
            <person name="Volff J.N."/>
            <person name="Genet C."/>
            <person name="Wincker P."/>
            <person name="Jaillon O."/>
            <person name="Roest Crollius H."/>
            <person name="Guiguen Y."/>
        </authorList>
    </citation>
    <scope>NUCLEOTIDE SEQUENCE [LARGE SCALE GENOMIC DNA]</scope>
</reference>
<organism evidence="3 4">
    <name type="scientific">Oncorhynchus mykiss</name>
    <name type="common">Rainbow trout</name>
    <name type="synonym">Salmo gairdneri</name>
    <dbReference type="NCBI Taxonomy" id="8022"/>
    <lineage>
        <taxon>Eukaryota</taxon>
        <taxon>Metazoa</taxon>
        <taxon>Chordata</taxon>
        <taxon>Craniata</taxon>
        <taxon>Vertebrata</taxon>
        <taxon>Euteleostomi</taxon>
        <taxon>Actinopterygii</taxon>
        <taxon>Neopterygii</taxon>
        <taxon>Teleostei</taxon>
        <taxon>Protacanthopterygii</taxon>
        <taxon>Salmoniformes</taxon>
        <taxon>Salmonidae</taxon>
        <taxon>Salmoninae</taxon>
        <taxon>Oncorhynchus</taxon>
    </lineage>
</organism>
<dbReference type="InterPro" id="IPR050333">
    <property type="entry name" value="SLRP"/>
</dbReference>
<dbReference type="PROSITE" id="PS51450">
    <property type="entry name" value="LRR"/>
    <property type="match status" value="1"/>
</dbReference>
<gene>
    <name evidence="3" type="ORF">GSONMT00048989001</name>
</gene>
<dbReference type="PANTHER" id="PTHR45712:SF22">
    <property type="entry name" value="INSULIN-LIKE GROWTH FACTOR-BINDING PROTEIN COMPLEX ACID LABILE SUBUNIT"/>
    <property type="match status" value="1"/>
</dbReference>
<dbReference type="SUPFAM" id="SSF52058">
    <property type="entry name" value="L domain-like"/>
    <property type="match status" value="1"/>
</dbReference>
<dbReference type="AlphaFoldDB" id="A0A060ZA53"/>
<dbReference type="InterPro" id="IPR003591">
    <property type="entry name" value="Leu-rich_rpt_typical-subtyp"/>
</dbReference>
<evidence type="ECO:0000256" key="2">
    <source>
        <dbReference type="ARBA" id="ARBA00022737"/>
    </source>
</evidence>
<protein>
    <recommendedName>
        <fullName evidence="5">LRRNT domain-containing protein</fullName>
    </recommendedName>
</protein>
<reference evidence="3" key="2">
    <citation type="submission" date="2014-03" db="EMBL/GenBank/DDBJ databases">
        <authorList>
            <person name="Genoscope - CEA"/>
        </authorList>
    </citation>
    <scope>NUCLEOTIDE SEQUENCE</scope>
</reference>
<evidence type="ECO:0000313" key="3">
    <source>
        <dbReference type="EMBL" id="CDR00926.1"/>
    </source>
</evidence>
<feature type="non-terminal residue" evidence="3">
    <location>
        <position position="411"/>
    </location>
</feature>
<dbReference type="InterPro" id="IPR032675">
    <property type="entry name" value="LRR_dom_sf"/>
</dbReference>
<accession>A0A060ZA53</accession>
<dbReference type="STRING" id="8022.A0A060ZA53"/>
<keyword evidence="1" id="KW-0433">Leucine-rich repeat</keyword>
<evidence type="ECO:0008006" key="5">
    <source>
        <dbReference type="Google" id="ProtNLM"/>
    </source>
</evidence>
<dbReference type="PANTHER" id="PTHR45712">
    <property type="entry name" value="AGAP008170-PA"/>
    <property type="match status" value="1"/>
</dbReference>
<dbReference type="PaxDb" id="8022-A0A060ZA53"/>
<dbReference type="SMART" id="SM00369">
    <property type="entry name" value="LRR_TYP"/>
    <property type="match status" value="7"/>
</dbReference>
<dbReference type="GO" id="GO:0005615">
    <property type="term" value="C:extracellular space"/>
    <property type="evidence" value="ECO:0007669"/>
    <property type="project" value="TreeGrafter"/>
</dbReference>
<dbReference type="InterPro" id="IPR001611">
    <property type="entry name" value="Leu-rich_rpt"/>
</dbReference>
<sequence>MDFLLIGLYLKWPLRKPPGLILLLWCSLGIVLKMVPSVEGVCPRLCRCDSKLLYCEGLNLTDVPRNLSSALGLSMRENNLTELREGHFAGLSQLTWLYLDHNNIDVVEEGTFDRLRRVKELDLSTNHIESLPNGTFRPLPTCASWTYRTTDCRRWNPTLRIFQDCRSMQFLDLGYNQLQSLARNSFAGLFKLTELHLEHNELVKVNLAHFPRLISLRTLYMRNNRATVVVSTLDWTWPFLEKIDLSANEIAYIEPHVFESVPNLKALMLDANRLTAVEQRILDSWSSLGSITLAGNEWECSRNVCALAQWLSAFRGQRDSQLLCSSPDVAQGEDVLDAVYAFQLCEDGIDQATTTMGWYPGYTTKDQARGGPTANPYDPPAAEGGAVVTNSFTVTVANLDDIDSTMQIHKV</sequence>
<evidence type="ECO:0000313" key="4">
    <source>
        <dbReference type="Proteomes" id="UP000193380"/>
    </source>
</evidence>
<dbReference type="Gene3D" id="3.80.10.10">
    <property type="entry name" value="Ribonuclease Inhibitor"/>
    <property type="match status" value="2"/>
</dbReference>
<proteinExistence type="predicted"/>
<keyword evidence="2" id="KW-0677">Repeat</keyword>
<dbReference type="Pfam" id="PF13855">
    <property type="entry name" value="LRR_8"/>
    <property type="match status" value="3"/>
</dbReference>
<evidence type="ECO:0000256" key="1">
    <source>
        <dbReference type="ARBA" id="ARBA00022614"/>
    </source>
</evidence>
<dbReference type="Proteomes" id="UP000193380">
    <property type="component" value="Unassembled WGS sequence"/>
</dbReference>
<name>A0A060ZA53_ONCMY</name>
<dbReference type="EMBL" id="FR962583">
    <property type="protein sequence ID" value="CDR00926.1"/>
    <property type="molecule type" value="Genomic_DNA"/>
</dbReference>